<gene>
    <name evidence="2" type="primary">Necator_chrV.g18171</name>
    <name evidence="2" type="ORF">RB195_013380</name>
</gene>
<keyword evidence="3" id="KW-1185">Reference proteome</keyword>
<dbReference type="EMBL" id="JAVFWL010000005">
    <property type="protein sequence ID" value="KAK6754343.1"/>
    <property type="molecule type" value="Genomic_DNA"/>
</dbReference>
<evidence type="ECO:0000313" key="3">
    <source>
        <dbReference type="Proteomes" id="UP001303046"/>
    </source>
</evidence>
<organism evidence="2 3">
    <name type="scientific">Necator americanus</name>
    <name type="common">Human hookworm</name>
    <dbReference type="NCBI Taxonomy" id="51031"/>
    <lineage>
        <taxon>Eukaryota</taxon>
        <taxon>Metazoa</taxon>
        <taxon>Ecdysozoa</taxon>
        <taxon>Nematoda</taxon>
        <taxon>Chromadorea</taxon>
        <taxon>Rhabditida</taxon>
        <taxon>Rhabditina</taxon>
        <taxon>Rhabditomorpha</taxon>
        <taxon>Strongyloidea</taxon>
        <taxon>Ancylostomatidae</taxon>
        <taxon>Bunostominae</taxon>
        <taxon>Necator</taxon>
    </lineage>
</organism>
<protein>
    <submittedName>
        <fullName evidence="2">Uncharacterized protein</fullName>
    </submittedName>
</protein>
<feature type="region of interest" description="Disordered" evidence="1">
    <location>
        <begin position="108"/>
        <end position="157"/>
    </location>
</feature>
<sequence>MRLAKLTTEVAKKPETWQSITEIIDSVEQITTAQANAHAHRYVIDQNITAAISTTPERIASVLDHLHQFYISFPRTEHHFKAATAACAEASIILHLLFTRLRRNRAVCSRSSTHSKKRDEQEWQASTTAPSTSTTGVSTTSAPAHTTLTTSRKSSSSSTISIYTISISSTSPGPSLKRHKAH</sequence>
<evidence type="ECO:0000256" key="1">
    <source>
        <dbReference type="SAM" id="MobiDB-lite"/>
    </source>
</evidence>
<evidence type="ECO:0000313" key="2">
    <source>
        <dbReference type="EMBL" id="KAK6754343.1"/>
    </source>
</evidence>
<dbReference type="Proteomes" id="UP001303046">
    <property type="component" value="Unassembled WGS sequence"/>
</dbReference>
<reference evidence="2 3" key="1">
    <citation type="submission" date="2023-08" db="EMBL/GenBank/DDBJ databases">
        <title>A Necator americanus chromosomal reference genome.</title>
        <authorList>
            <person name="Ilik V."/>
            <person name="Petrzelkova K.J."/>
            <person name="Pardy F."/>
            <person name="Fuh T."/>
            <person name="Niatou-Singa F.S."/>
            <person name="Gouil Q."/>
            <person name="Baker L."/>
            <person name="Ritchie M.E."/>
            <person name="Jex A.R."/>
            <person name="Gazzola D."/>
            <person name="Li H."/>
            <person name="Toshio Fujiwara R."/>
            <person name="Zhan B."/>
            <person name="Aroian R.V."/>
            <person name="Pafco B."/>
            <person name="Schwarz E.M."/>
        </authorList>
    </citation>
    <scope>NUCLEOTIDE SEQUENCE [LARGE SCALE GENOMIC DNA]</scope>
    <source>
        <strain evidence="2 3">Aroian</strain>
        <tissue evidence="2">Whole animal</tissue>
    </source>
</reference>
<name>A0ABR1DVX2_NECAM</name>
<proteinExistence type="predicted"/>
<accession>A0ABR1DVX2</accession>
<comment type="caution">
    <text evidence="2">The sequence shown here is derived from an EMBL/GenBank/DDBJ whole genome shotgun (WGS) entry which is preliminary data.</text>
</comment>
<feature type="compositionally biased region" description="Low complexity" evidence="1">
    <location>
        <begin position="125"/>
        <end position="157"/>
    </location>
</feature>